<dbReference type="InterPro" id="IPR020814">
    <property type="entry name" value="Ribosomal_S6_plastid/chlpt"/>
</dbReference>
<sequence length="176" mass="20664">MMMVRPKPPERWCSTGLRRTSQEAGTNLAPPHVEAGLYPRGYFMAVERLREYETIYIVRPDAGEEEFARLRERVEGIIENEGGHLLKFDDWGQRKLAYEIHDKSESRRFERGNYQYYRYLVGGNTVAEIERNLQLIDSVLKFLTVKLEDDLIAEERLARPEEEEIEEVIPAQDDDE</sequence>
<dbReference type="AlphaFoldDB" id="A0A5C6XGZ4"/>
<keyword evidence="3" id="KW-0687">Ribonucleoprotein</keyword>
<protein>
    <recommendedName>
        <fullName evidence="2 3">Small ribosomal subunit protein bS6</fullName>
    </recommendedName>
</protein>
<dbReference type="InterPro" id="IPR000529">
    <property type="entry name" value="Ribosomal_bS6"/>
</dbReference>
<dbReference type="OrthoDB" id="9812702at2"/>
<dbReference type="GO" id="GO:0070181">
    <property type="term" value="F:small ribosomal subunit rRNA binding"/>
    <property type="evidence" value="ECO:0007669"/>
    <property type="project" value="TreeGrafter"/>
</dbReference>
<evidence type="ECO:0000256" key="3">
    <source>
        <dbReference type="HAMAP-Rule" id="MF_00360"/>
    </source>
</evidence>
<evidence type="ECO:0000313" key="4">
    <source>
        <dbReference type="EMBL" id="TXD39144.1"/>
    </source>
</evidence>
<dbReference type="SUPFAM" id="SSF54995">
    <property type="entry name" value="Ribosomal protein S6"/>
    <property type="match status" value="1"/>
</dbReference>
<dbReference type="Gene3D" id="3.30.70.60">
    <property type="match status" value="1"/>
</dbReference>
<evidence type="ECO:0000313" key="5">
    <source>
        <dbReference type="Proteomes" id="UP000321412"/>
    </source>
</evidence>
<comment type="caution">
    <text evidence="4">The sequence shown here is derived from an EMBL/GenBank/DDBJ whole genome shotgun (WGS) entry which is preliminary data.</text>
</comment>
<dbReference type="HAMAP" id="MF_00360">
    <property type="entry name" value="Ribosomal_bS6"/>
    <property type="match status" value="1"/>
</dbReference>
<gene>
    <name evidence="3 4" type="primary">rpsF</name>
    <name evidence="4" type="ORF">FRC98_01715</name>
</gene>
<dbReference type="GO" id="GO:0003735">
    <property type="term" value="F:structural constituent of ribosome"/>
    <property type="evidence" value="ECO:0007669"/>
    <property type="project" value="InterPro"/>
</dbReference>
<dbReference type="GO" id="GO:0005840">
    <property type="term" value="C:ribosome"/>
    <property type="evidence" value="ECO:0007669"/>
    <property type="project" value="UniProtKB-KW"/>
</dbReference>
<proteinExistence type="inferred from homology"/>
<dbReference type="Proteomes" id="UP000321412">
    <property type="component" value="Unassembled WGS sequence"/>
</dbReference>
<comment type="similarity">
    <text evidence="1 3">Belongs to the bacterial ribosomal protein bS6 family.</text>
</comment>
<dbReference type="PANTHER" id="PTHR21011:SF1">
    <property type="entry name" value="SMALL RIBOSOMAL SUBUNIT PROTEIN BS6M"/>
    <property type="match status" value="1"/>
</dbReference>
<dbReference type="NCBIfam" id="TIGR00166">
    <property type="entry name" value="S6"/>
    <property type="match status" value="1"/>
</dbReference>
<evidence type="ECO:0000256" key="2">
    <source>
        <dbReference type="ARBA" id="ARBA00035294"/>
    </source>
</evidence>
<dbReference type="CDD" id="cd00473">
    <property type="entry name" value="bS6"/>
    <property type="match status" value="1"/>
</dbReference>
<dbReference type="EMBL" id="VOSM01000001">
    <property type="protein sequence ID" value="TXD39144.1"/>
    <property type="molecule type" value="Genomic_DNA"/>
</dbReference>
<dbReference type="GO" id="GO:0005737">
    <property type="term" value="C:cytoplasm"/>
    <property type="evidence" value="ECO:0007669"/>
    <property type="project" value="UniProtKB-ARBA"/>
</dbReference>
<dbReference type="InterPro" id="IPR035980">
    <property type="entry name" value="Ribosomal_bS6_sf"/>
</dbReference>
<organism evidence="4 5">
    <name type="scientific">Lujinxingia vulgaris</name>
    <dbReference type="NCBI Taxonomy" id="2600176"/>
    <lineage>
        <taxon>Bacteria</taxon>
        <taxon>Deltaproteobacteria</taxon>
        <taxon>Bradymonadales</taxon>
        <taxon>Lujinxingiaceae</taxon>
        <taxon>Lujinxingia</taxon>
    </lineage>
</organism>
<dbReference type="GO" id="GO:0006412">
    <property type="term" value="P:translation"/>
    <property type="evidence" value="ECO:0007669"/>
    <property type="project" value="UniProtKB-UniRule"/>
</dbReference>
<keyword evidence="3 4" id="KW-0689">Ribosomal protein</keyword>
<evidence type="ECO:0000256" key="1">
    <source>
        <dbReference type="ARBA" id="ARBA00009512"/>
    </source>
</evidence>
<dbReference type="GO" id="GO:1990904">
    <property type="term" value="C:ribonucleoprotein complex"/>
    <property type="evidence" value="ECO:0007669"/>
    <property type="project" value="UniProtKB-KW"/>
</dbReference>
<accession>A0A5C6XGZ4</accession>
<dbReference type="PANTHER" id="PTHR21011">
    <property type="entry name" value="MITOCHONDRIAL 28S RIBOSOMAL PROTEIN S6"/>
    <property type="match status" value="1"/>
</dbReference>
<dbReference type="Pfam" id="PF01250">
    <property type="entry name" value="Ribosomal_S6"/>
    <property type="match status" value="1"/>
</dbReference>
<name>A0A5C6XGZ4_9DELT</name>
<comment type="function">
    <text evidence="3">Binds together with bS18 to 16S ribosomal RNA.</text>
</comment>
<keyword evidence="5" id="KW-1185">Reference proteome</keyword>
<reference evidence="4 5" key="1">
    <citation type="submission" date="2019-08" db="EMBL/GenBank/DDBJ databases">
        <title>Bradymonadales sp. TMQ4.</title>
        <authorList>
            <person name="Liang Q."/>
        </authorList>
    </citation>
    <scope>NUCLEOTIDE SEQUENCE [LARGE SCALE GENOMIC DNA]</scope>
    <source>
        <strain evidence="4 5">TMQ4</strain>
    </source>
</reference>
<keyword evidence="3" id="KW-0694">RNA-binding</keyword>
<keyword evidence="3" id="KW-0699">rRNA-binding</keyword>
<dbReference type="InterPro" id="IPR014717">
    <property type="entry name" value="Transl_elong_EF1B/ribsomal_bS6"/>
</dbReference>